<reference evidence="2 3" key="1">
    <citation type="submission" date="2021-01" db="EMBL/GenBank/DDBJ databases">
        <title>Genomic Encyclopedia of Type Strains, Phase IV (KMG-IV): sequencing the most valuable type-strain genomes for metagenomic binning, comparative biology and taxonomic classification.</title>
        <authorList>
            <person name="Goeker M."/>
        </authorList>
    </citation>
    <scope>NUCLEOTIDE SEQUENCE [LARGE SCALE GENOMIC DNA]</scope>
    <source>
        <strain evidence="2 3">DSM 24436</strain>
    </source>
</reference>
<keyword evidence="2" id="KW-0456">Lyase</keyword>
<dbReference type="InterPro" id="IPR014729">
    <property type="entry name" value="Rossmann-like_a/b/a_fold"/>
</dbReference>
<name>A0ABS2MRL9_9FIRM</name>
<dbReference type="Gene3D" id="3.40.50.620">
    <property type="entry name" value="HUPs"/>
    <property type="match status" value="1"/>
</dbReference>
<dbReference type="InterPro" id="IPR036155">
    <property type="entry name" value="Crypto/Photolyase_N_sf"/>
</dbReference>
<evidence type="ECO:0000313" key="2">
    <source>
        <dbReference type="EMBL" id="MBM7562059.1"/>
    </source>
</evidence>
<dbReference type="PANTHER" id="PTHR10211">
    <property type="entry name" value="DEOXYRIBODIPYRIMIDINE PHOTOLYASE"/>
    <property type="match status" value="1"/>
</dbReference>
<feature type="domain" description="Photolyase/cryptochrome alpha/beta" evidence="1">
    <location>
        <begin position="19"/>
        <end position="147"/>
    </location>
</feature>
<organism evidence="2 3">
    <name type="scientific">Fusibacter tunisiensis</name>
    <dbReference type="NCBI Taxonomy" id="1008308"/>
    <lineage>
        <taxon>Bacteria</taxon>
        <taxon>Bacillati</taxon>
        <taxon>Bacillota</taxon>
        <taxon>Clostridia</taxon>
        <taxon>Eubacteriales</taxon>
        <taxon>Eubacteriales Family XII. Incertae Sedis</taxon>
        <taxon>Fusibacter</taxon>
    </lineage>
</organism>
<dbReference type="EC" id="4.1.99.3" evidence="2"/>
<dbReference type="PANTHER" id="PTHR10211:SF0">
    <property type="entry name" value="DEOXYRIBODIPYRIMIDINE PHOTO-LYASE"/>
    <property type="match status" value="1"/>
</dbReference>
<dbReference type="RefSeq" id="WP_204664117.1">
    <property type="nucleotide sequence ID" value="NZ_JAFBDT010000011.1"/>
</dbReference>
<dbReference type="SUPFAM" id="SSF48173">
    <property type="entry name" value="Cryptochrome/photolyase FAD-binding domain"/>
    <property type="match status" value="1"/>
</dbReference>
<dbReference type="SUPFAM" id="SSF52425">
    <property type="entry name" value="Cryptochrome/photolyase, N-terminal domain"/>
    <property type="match status" value="1"/>
</dbReference>
<dbReference type="GO" id="GO:0003904">
    <property type="term" value="F:deoxyribodipyrimidine photo-lyase activity"/>
    <property type="evidence" value="ECO:0007669"/>
    <property type="project" value="UniProtKB-EC"/>
</dbReference>
<dbReference type="Gene3D" id="1.10.579.10">
    <property type="entry name" value="DNA Cyclobutane Dipyrimidine Photolyase, subunit A, domain 3"/>
    <property type="match status" value="1"/>
</dbReference>
<proteinExistence type="predicted"/>
<dbReference type="InterPro" id="IPR036134">
    <property type="entry name" value="Crypto/Photolyase_FAD-like_sf"/>
</dbReference>
<protein>
    <submittedName>
        <fullName evidence="2">Deoxyribodipyrimidine photo-lyase</fullName>
        <ecNumber evidence="2">4.1.99.3</ecNumber>
    </submittedName>
</protein>
<evidence type="ECO:0000259" key="1">
    <source>
        <dbReference type="PROSITE" id="PS51645"/>
    </source>
</evidence>
<sequence>MIQPERIHKMKTGTRNSGTHVVYWMQAAQRVENNHALAFAIELANQKQVGLIVAMVLMPAYPSANTRHYRFMIEGLSYLKSQLQGLGALFHVAYGEATDVVATVTEDACALVMDDVMGAELGHLKKEVVGHVTCDAYYIETNVIVPVKHAYLKEAYAAYAIRNALNRKLDAFAIPFQTTPVARPIPNTHHEIFREDWAVNEILKTHYGHLEILNGPVTVIGGEDQANILLKAFVETHLTSYGEASNNPGLDATSKLSAYLHFGMISPITILEAVRKANVPSGAFVEQLFVRRELAYNYVRYNPNYKKDLFQVLPDWAIQQLKSHGKDVRPYVYSPSEIESAQTHDPYWNAAQKEMVKSGFMHNTMRMYWGKKIIEWTPSYEAAFDLMIYLNDKYLLDGRDPNGYAGIAWCFGKHDRPFSERPIFGKIRYMNDKGLKRKYDMESYIKRVEALGGQDDTLSSG</sequence>
<dbReference type="Pfam" id="PF00875">
    <property type="entry name" value="DNA_photolyase"/>
    <property type="match status" value="1"/>
</dbReference>
<keyword evidence="3" id="KW-1185">Reference proteome</keyword>
<comment type="caution">
    <text evidence="2">The sequence shown here is derived from an EMBL/GenBank/DDBJ whole genome shotgun (WGS) entry which is preliminary data.</text>
</comment>
<dbReference type="EMBL" id="JAFBDT010000011">
    <property type="protein sequence ID" value="MBM7562059.1"/>
    <property type="molecule type" value="Genomic_DNA"/>
</dbReference>
<dbReference type="PROSITE" id="PS51645">
    <property type="entry name" value="PHR_CRY_ALPHA_BETA"/>
    <property type="match status" value="1"/>
</dbReference>
<gene>
    <name evidence="2" type="ORF">JOC49_001602</name>
</gene>
<dbReference type="Proteomes" id="UP000767854">
    <property type="component" value="Unassembled WGS sequence"/>
</dbReference>
<evidence type="ECO:0000313" key="3">
    <source>
        <dbReference type="Proteomes" id="UP000767854"/>
    </source>
</evidence>
<accession>A0ABS2MRL9</accession>
<dbReference type="InterPro" id="IPR052219">
    <property type="entry name" value="Photolyase_Class-2"/>
</dbReference>
<dbReference type="Gene3D" id="1.25.40.80">
    <property type="match status" value="1"/>
</dbReference>
<dbReference type="InterPro" id="IPR006050">
    <property type="entry name" value="DNA_photolyase_N"/>
</dbReference>